<keyword evidence="10" id="KW-1185">Reference proteome</keyword>
<evidence type="ECO:0000313" key="9">
    <source>
        <dbReference type="EMBL" id="QCB95422.1"/>
    </source>
</evidence>
<sequence length="323" mass="33600">MPGASRRRPHPARVLLLLAAVLALGAVAFLTVGATGSWAFVLPFRATKLASLAVVGTAVAVATVLFQTVTANRILTPSLLGMDAMFALVQTVLVFVLGGAALAALDATTMFVGQVAVMVVCSVALFGWLFGGRRRSLHLLLLVGVVLGTLLRAASSMLQRVMDPNEFAVLTNRLFASFNTIDDTLLGVTAALVAAGCAVAWRRRRALDVLALGREAATGLGVPYRRTVLEVLVVVAVLVSASTALVGPVTFLGLLVANVAYVVLGTHEHRWLLPGAALVSVLFLVAGQVVLEHALGFATSLGVVIELVGGLVFLVLLLRGAAR</sequence>
<dbReference type="AlphaFoldDB" id="A0A4P7SME6"/>
<dbReference type="GO" id="GO:0033214">
    <property type="term" value="P:siderophore-iron import into cell"/>
    <property type="evidence" value="ECO:0007669"/>
    <property type="project" value="TreeGrafter"/>
</dbReference>
<feature type="transmembrane region" description="Helical" evidence="8">
    <location>
        <begin position="49"/>
        <end position="72"/>
    </location>
</feature>
<accession>A0A4P7SME6</accession>
<comment type="subcellular location">
    <subcellularLocation>
        <location evidence="1">Cell membrane</location>
        <topology evidence="1">Multi-pass membrane protein</topology>
    </subcellularLocation>
</comment>
<dbReference type="InterPro" id="IPR037294">
    <property type="entry name" value="ABC_BtuC-like"/>
</dbReference>
<feature type="transmembrane region" description="Helical" evidence="8">
    <location>
        <begin position="111"/>
        <end position="130"/>
    </location>
</feature>
<evidence type="ECO:0000256" key="6">
    <source>
        <dbReference type="ARBA" id="ARBA00022989"/>
    </source>
</evidence>
<evidence type="ECO:0000256" key="7">
    <source>
        <dbReference type="ARBA" id="ARBA00023136"/>
    </source>
</evidence>
<keyword evidence="7 8" id="KW-0472">Membrane</keyword>
<feature type="transmembrane region" description="Helical" evidence="8">
    <location>
        <begin position="137"/>
        <end position="155"/>
    </location>
</feature>
<reference evidence="9 10" key="1">
    <citation type="submission" date="2019-04" db="EMBL/GenBank/DDBJ databases">
        <title>Isolation and identification of Cellulomonas shaoxiangyii sp. Nov. isolated from feces of the Tibetan antelopes (Pantholops hodgsonii) in the Qinghai-Tibet plateau of China.</title>
        <authorList>
            <person name="Tian Z."/>
        </authorList>
    </citation>
    <scope>NUCLEOTIDE SEQUENCE [LARGE SCALE GENOMIC DNA]</scope>
    <source>
        <strain evidence="9 10">Z28</strain>
    </source>
</reference>
<dbReference type="InterPro" id="IPR000522">
    <property type="entry name" value="ABC_transptr_permease_BtuC"/>
</dbReference>
<dbReference type="KEGG" id="celz:E5225_13405"/>
<protein>
    <submittedName>
        <fullName evidence="9">Enterobactin ABC transporter permease</fullName>
    </submittedName>
</protein>
<dbReference type="GO" id="GO:0022857">
    <property type="term" value="F:transmembrane transporter activity"/>
    <property type="evidence" value="ECO:0007669"/>
    <property type="project" value="InterPro"/>
</dbReference>
<evidence type="ECO:0000256" key="2">
    <source>
        <dbReference type="ARBA" id="ARBA00007935"/>
    </source>
</evidence>
<dbReference type="GO" id="GO:0005886">
    <property type="term" value="C:plasma membrane"/>
    <property type="evidence" value="ECO:0007669"/>
    <property type="project" value="UniProtKB-SubCell"/>
</dbReference>
<dbReference type="PANTHER" id="PTHR30472:SF19">
    <property type="entry name" value="PETROBACTIN IMPORT SYSTEM PERMEASE PROTEIN YCLO"/>
    <property type="match status" value="1"/>
</dbReference>
<evidence type="ECO:0000256" key="5">
    <source>
        <dbReference type="ARBA" id="ARBA00022692"/>
    </source>
</evidence>
<gene>
    <name evidence="9" type="ORF">E5225_13405</name>
</gene>
<dbReference type="SUPFAM" id="SSF81345">
    <property type="entry name" value="ABC transporter involved in vitamin B12 uptake, BtuC"/>
    <property type="match status" value="1"/>
</dbReference>
<keyword evidence="4" id="KW-1003">Cell membrane</keyword>
<dbReference type="PANTHER" id="PTHR30472">
    <property type="entry name" value="FERRIC ENTEROBACTIN TRANSPORT SYSTEM PERMEASE PROTEIN"/>
    <property type="match status" value="1"/>
</dbReference>
<dbReference type="Pfam" id="PF01032">
    <property type="entry name" value="FecCD"/>
    <property type="match status" value="1"/>
</dbReference>
<evidence type="ECO:0000256" key="3">
    <source>
        <dbReference type="ARBA" id="ARBA00022448"/>
    </source>
</evidence>
<keyword evidence="5 8" id="KW-0812">Transmembrane</keyword>
<dbReference type="Proteomes" id="UP000296469">
    <property type="component" value="Chromosome"/>
</dbReference>
<keyword evidence="6 8" id="KW-1133">Transmembrane helix</keyword>
<evidence type="ECO:0000256" key="8">
    <source>
        <dbReference type="SAM" id="Phobius"/>
    </source>
</evidence>
<keyword evidence="3" id="KW-0813">Transport</keyword>
<evidence type="ECO:0000256" key="4">
    <source>
        <dbReference type="ARBA" id="ARBA00022475"/>
    </source>
</evidence>
<feature type="transmembrane region" description="Helical" evidence="8">
    <location>
        <begin position="84"/>
        <end position="105"/>
    </location>
</feature>
<feature type="transmembrane region" description="Helical" evidence="8">
    <location>
        <begin position="297"/>
        <end position="318"/>
    </location>
</feature>
<feature type="transmembrane region" description="Helical" evidence="8">
    <location>
        <begin position="271"/>
        <end position="291"/>
    </location>
</feature>
<feature type="transmembrane region" description="Helical" evidence="8">
    <location>
        <begin position="245"/>
        <end position="264"/>
    </location>
</feature>
<evidence type="ECO:0000256" key="1">
    <source>
        <dbReference type="ARBA" id="ARBA00004651"/>
    </source>
</evidence>
<feature type="transmembrane region" description="Helical" evidence="8">
    <location>
        <begin position="222"/>
        <end position="239"/>
    </location>
</feature>
<evidence type="ECO:0000313" key="10">
    <source>
        <dbReference type="Proteomes" id="UP000296469"/>
    </source>
</evidence>
<feature type="transmembrane region" description="Helical" evidence="8">
    <location>
        <begin position="184"/>
        <end position="201"/>
    </location>
</feature>
<proteinExistence type="inferred from homology"/>
<name>A0A4P7SME6_9CELL</name>
<dbReference type="OrthoDB" id="9796260at2"/>
<dbReference type="Gene3D" id="1.10.3470.10">
    <property type="entry name" value="ABC transporter involved in vitamin B12 uptake, BtuC"/>
    <property type="match status" value="1"/>
</dbReference>
<dbReference type="EMBL" id="CP039291">
    <property type="protein sequence ID" value="QCB95422.1"/>
    <property type="molecule type" value="Genomic_DNA"/>
</dbReference>
<organism evidence="9 10">
    <name type="scientific">Cellulomonas shaoxiangyii</name>
    <dbReference type="NCBI Taxonomy" id="2566013"/>
    <lineage>
        <taxon>Bacteria</taxon>
        <taxon>Bacillati</taxon>
        <taxon>Actinomycetota</taxon>
        <taxon>Actinomycetes</taxon>
        <taxon>Micrococcales</taxon>
        <taxon>Cellulomonadaceae</taxon>
        <taxon>Cellulomonas</taxon>
    </lineage>
</organism>
<comment type="similarity">
    <text evidence="2">Belongs to the binding-protein-dependent transport system permease family. FecCD subfamily.</text>
</comment>